<dbReference type="Gene3D" id="3.30.2310.20">
    <property type="entry name" value="RelE-like"/>
    <property type="match status" value="1"/>
</dbReference>
<proteinExistence type="predicted"/>
<dbReference type="Pfam" id="PF05016">
    <property type="entry name" value="ParE_toxin"/>
    <property type="match status" value="1"/>
</dbReference>
<keyword evidence="1" id="KW-1277">Toxin-antitoxin system</keyword>
<evidence type="ECO:0000256" key="1">
    <source>
        <dbReference type="ARBA" id="ARBA00022649"/>
    </source>
</evidence>
<dbReference type="InterPro" id="IPR007712">
    <property type="entry name" value="RelE/ParE_toxin"/>
</dbReference>
<dbReference type="AlphaFoldDB" id="A0AA46THW1"/>
<dbReference type="KEGG" id="sgrg:L0C25_21765"/>
<evidence type="ECO:0000313" key="2">
    <source>
        <dbReference type="EMBL" id="UYM05117.1"/>
    </source>
</evidence>
<accession>A0AA46THW1</accession>
<dbReference type="RefSeq" id="WP_271633890.1">
    <property type="nucleotide sequence ID" value="NZ_CP094970.1"/>
</dbReference>
<sequence>MAEKKRHPEVPGCVARLTDDAVEDLRALFKTDPQIVRWAFKKMLQIERDPSAGHPLLGSLIGYRKIIFGDRDWRVVWRVAQDEAGDFRVEVAEVWAVGYRKDSEVYAEINQRVADADSSPKTKALTEVVELFAKQARDLTATPEPETPEPVPAWLTKALLHVVGLPATTVKELNLEQADKVWNDYTSGAGPET</sequence>
<keyword evidence="3" id="KW-1185">Reference proteome</keyword>
<name>A0AA46THW1_9ACTN</name>
<gene>
    <name evidence="2" type="ORF">L0C25_21765</name>
</gene>
<evidence type="ECO:0000313" key="3">
    <source>
        <dbReference type="Proteomes" id="UP001164390"/>
    </source>
</evidence>
<dbReference type="SUPFAM" id="SSF143011">
    <property type="entry name" value="RelE-like"/>
    <property type="match status" value="1"/>
</dbReference>
<dbReference type="Proteomes" id="UP001164390">
    <property type="component" value="Chromosome"/>
</dbReference>
<protein>
    <submittedName>
        <fullName evidence="2">Type II toxin-antitoxin system RelE/ParE family toxin</fullName>
    </submittedName>
</protein>
<organism evidence="2 3">
    <name type="scientific">Solicola gregarius</name>
    <dbReference type="NCBI Taxonomy" id="2908642"/>
    <lineage>
        <taxon>Bacteria</taxon>
        <taxon>Bacillati</taxon>
        <taxon>Actinomycetota</taxon>
        <taxon>Actinomycetes</taxon>
        <taxon>Propionibacteriales</taxon>
        <taxon>Nocardioidaceae</taxon>
        <taxon>Solicola</taxon>
    </lineage>
</organism>
<reference evidence="2" key="1">
    <citation type="submission" date="2022-01" db="EMBL/GenBank/DDBJ databases">
        <title>Nocardioidaceae gen. sp. A5X3R13.</title>
        <authorList>
            <person name="Lopez Marin M.A."/>
            <person name="Uhlik O."/>
        </authorList>
    </citation>
    <scope>NUCLEOTIDE SEQUENCE</scope>
    <source>
        <strain evidence="2">A5X3R13</strain>
    </source>
</reference>
<dbReference type="EMBL" id="CP094970">
    <property type="protein sequence ID" value="UYM05117.1"/>
    <property type="molecule type" value="Genomic_DNA"/>
</dbReference>
<dbReference type="InterPro" id="IPR035093">
    <property type="entry name" value="RelE/ParE_toxin_dom_sf"/>
</dbReference>